<dbReference type="InterPro" id="IPR016181">
    <property type="entry name" value="Acyl_CoA_acyltransferase"/>
</dbReference>
<name>A0A412FI53_9FIRM</name>
<proteinExistence type="predicted"/>
<feature type="domain" description="N-acetyltransferase" evidence="1">
    <location>
        <begin position="1"/>
        <end position="145"/>
    </location>
</feature>
<reference evidence="2 3" key="1">
    <citation type="submission" date="2018-08" db="EMBL/GenBank/DDBJ databases">
        <title>A genome reference for cultivated species of the human gut microbiota.</title>
        <authorList>
            <person name="Zou Y."/>
            <person name="Xue W."/>
            <person name="Luo G."/>
        </authorList>
    </citation>
    <scope>NUCLEOTIDE SEQUENCE [LARGE SCALE GENOMIC DNA]</scope>
    <source>
        <strain evidence="2 3">AF24-29</strain>
    </source>
</reference>
<dbReference type="Proteomes" id="UP000284178">
    <property type="component" value="Unassembled WGS sequence"/>
</dbReference>
<dbReference type="RefSeq" id="WP_117896157.1">
    <property type="nucleotide sequence ID" value="NZ_CABJCV010000030.1"/>
</dbReference>
<keyword evidence="2" id="KW-0808">Transferase</keyword>
<dbReference type="GeneID" id="83016995"/>
<dbReference type="AlphaFoldDB" id="A0A412FI53"/>
<dbReference type="GO" id="GO:0016747">
    <property type="term" value="F:acyltransferase activity, transferring groups other than amino-acyl groups"/>
    <property type="evidence" value="ECO:0007669"/>
    <property type="project" value="InterPro"/>
</dbReference>
<gene>
    <name evidence="2" type="ORF">DWY25_16490</name>
</gene>
<dbReference type="EMBL" id="QRUP01000030">
    <property type="protein sequence ID" value="RGR67820.1"/>
    <property type="molecule type" value="Genomic_DNA"/>
</dbReference>
<keyword evidence="3" id="KW-1185">Reference proteome</keyword>
<evidence type="ECO:0000259" key="1">
    <source>
        <dbReference type="PROSITE" id="PS51186"/>
    </source>
</evidence>
<evidence type="ECO:0000313" key="3">
    <source>
        <dbReference type="Proteomes" id="UP000284178"/>
    </source>
</evidence>
<sequence length="158" mass="18248">MNYRKMSEADARLIGQWRYPGEYAIYDEPRFSEIPACQREHFISFFEQDQLIGFVNLLEEETEVFFGIGVHPQACSRGVGTAITREAIAIAKQRWPHKPLYLEVRIWNQRAVACYERAGFVITKKVRLTTQLGPGLFYHMETNLSDESIRDAAARSSK</sequence>
<dbReference type="InterPro" id="IPR000182">
    <property type="entry name" value="GNAT_dom"/>
</dbReference>
<comment type="caution">
    <text evidence="2">The sequence shown here is derived from an EMBL/GenBank/DDBJ whole genome shotgun (WGS) entry which is preliminary data.</text>
</comment>
<evidence type="ECO:0000313" key="2">
    <source>
        <dbReference type="EMBL" id="RGR67820.1"/>
    </source>
</evidence>
<protein>
    <submittedName>
        <fullName evidence="2">GNAT family N-acetyltransferase</fullName>
    </submittedName>
</protein>
<organism evidence="2 3">
    <name type="scientific">Holdemania filiformis</name>
    <dbReference type="NCBI Taxonomy" id="61171"/>
    <lineage>
        <taxon>Bacteria</taxon>
        <taxon>Bacillati</taxon>
        <taxon>Bacillota</taxon>
        <taxon>Erysipelotrichia</taxon>
        <taxon>Erysipelotrichales</taxon>
        <taxon>Erysipelotrichaceae</taxon>
        <taxon>Holdemania</taxon>
    </lineage>
</organism>
<accession>A0A412FI53</accession>
<dbReference type="CDD" id="cd04301">
    <property type="entry name" value="NAT_SF"/>
    <property type="match status" value="1"/>
</dbReference>
<dbReference type="SUPFAM" id="SSF55729">
    <property type="entry name" value="Acyl-CoA N-acyltransferases (Nat)"/>
    <property type="match status" value="1"/>
</dbReference>
<dbReference type="Gene3D" id="3.40.630.30">
    <property type="match status" value="1"/>
</dbReference>
<dbReference type="PROSITE" id="PS51186">
    <property type="entry name" value="GNAT"/>
    <property type="match status" value="1"/>
</dbReference>
<dbReference type="Pfam" id="PF00583">
    <property type="entry name" value="Acetyltransf_1"/>
    <property type="match status" value="1"/>
</dbReference>